<dbReference type="Gene3D" id="3.40.1000.30">
    <property type="match status" value="1"/>
</dbReference>
<proteinExistence type="inferred from homology"/>
<evidence type="ECO:0000256" key="3">
    <source>
        <dbReference type="SAM" id="MobiDB-lite"/>
    </source>
</evidence>
<protein>
    <recommendedName>
        <fullName evidence="4">PI31 proteasome regulator N-terminal domain-containing protein</fullName>
    </recommendedName>
</protein>
<comment type="similarity">
    <text evidence="1">Belongs to the proteasome inhibitor PI31 family.</text>
</comment>
<comment type="caution">
    <text evidence="5">The sequence shown here is derived from an EMBL/GenBank/DDBJ whole genome shotgun (WGS) entry which is preliminary data.</text>
</comment>
<evidence type="ECO:0000259" key="4">
    <source>
        <dbReference type="Pfam" id="PF11566"/>
    </source>
</evidence>
<dbReference type="InterPro" id="IPR021625">
    <property type="entry name" value="PI31_Prot_N"/>
</dbReference>
<feature type="compositionally biased region" description="Basic and acidic residues" evidence="3">
    <location>
        <begin position="168"/>
        <end position="179"/>
    </location>
</feature>
<evidence type="ECO:0000256" key="1">
    <source>
        <dbReference type="ARBA" id="ARBA00006405"/>
    </source>
</evidence>
<dbReference type="PANTHER" id="PTHR13266:SF1">
    <property type="entry name" value="PROTEASOME INHIBITOR PI31 SUBUNIT"/>
    <property type="match status" value="1"/>
</dbReference>
<gene>
    <name evidence="5" type="ORF">RD792_013998</name>
</gene>
<feature type="region of interest" description="Disordered" evidence="3">
    <location>
        <begin position="285"/>
        <end position="305"/>
    </location>
</feature>
<evidence type="ECO:0000256" key="2">
    <source>
        <dbReference type="ARBA" id="ARBA00022942"/>
    </source>
</evidence>
<accession>A0ABR0CN40</accession>
<sequence length="305" mass="32241">MATEQTVLAVIRAARPSFRSRHDKVAFAVHAAFVAAGYVLHATGPPAFTDEALSSSSADEVGMENWNGVEDNYAFLYSNPEKGSKKVLMKCLVMNDDLLVDVLRDGDSKPLHLEVDVPEYVEDNGGNNYSSQFKNLGKLVADVNKEILGKLDGSSAASSSGQPSRSETNLRDDRDEHRGGVYFPSDPYSPPPSGGYIVPPIPGSGGSDLFPGPGAGAGMYPSRGDFPGGSMLIGPNDPRFFGGGRIGGPGFPGGQPGVPPGARFDPYGPPGVPGFEPGRFVRHPQRPGRGIHPDLEQFPDGSDFI</sequence>
<name>A0ABR0CN40_9LAMI</name>
<reference evidence="5 6" key="1">
    <citation type="journal article" date="2023" name="bioRxiv">
        <title>Genome report: Whole genome sequence and annotation of Penstemon davidsonii.</title>
        <authorList>
            <person name="Ostevik K.L."/>
            <person name="Alabady M."/>
            <person name="Zhang M."/>
            <person name="Rausher M.D."/>
        </authorList>
    </citation>
    <scope>NUCLEOTIDE SEQUENCE [LARGE SCALE GENOMIC DNA]</scope>
    <source>
        <strain evidence="5">DNT005</strain>
        <tissue evidence="5">Whole leaf</tissue>
    </source>
</reference>
<dbReference type="PANTHER" id="PTHR13266">
    <property type="entry name" value="PROTEASOME INHIBITOR"/>
    <property type="match status" value="1"/>
</dbReference>
<dbReference type="InterPro" id="IPR045128">
    <property type="entry name" value="PI31-like"/>
</dbReference>
<keyword evidence="6" id="KW-1185">Reference proteome</keyword>
<evidence type="ECO:0000313" key="5">
    <source>
        <dbReference type="EMBL" id="KAK4478519.1"/>
    </source>
</evidence>
<dbReference type="Pfam" id="PF11566">
    <property type="entry name" value="PI31_Prot_N"/>
    <property type="match status" value="1"/>
</dbReference>
<feature type="domain" description="PI31 proteasome regulator N-terminal" evidence="4">
    <location>
        <begin position="15"/>
        <end position="153"/>
    </location>
</feature>
<evidence type="ECO:0000313" key="6">
    <source>
        <dbReference type="Proteomes" id="UP001291926"/>
    </source>
</evidence>
<dbReference type="Proteomes" id="UP001291926">
    <property type="component" value="Unassembled WGS sequence"/>
</dbReference>
<keyword evidence="2" id="KW-0647">Proteasome</keyword>
<feature type="region of interest" description="Disordered" evidence="3">
    <location>
        <begin position="152"/>
        <end position="192"/>
    </location>
</feature>
<dbReference type="EMBL" id="JAYDYQ010002687">
    <property type="protein sequence ID" value="KAK4478519.1"/>
    <property type="molecule type" value="Genomic_DNA"/>
</dbReference>
<organism evidence="5 6">
    <name type="scientific">Penstemon davidsonii</name>
    <dbReference type="NCBI Taxonomy" id="160366"/>
    <lineage>
        <taxon>Eukaryota</taxon>
        <taxon>Viridiplantae</taxon>
        <taxon>Streptophyta</taxon>
        <taxon>Embryophyta</taxon>
        <taxon>Tracheophyta</taxon>
        <taxon>Spermatophyta</taxon>
        <taxon>Magnoliopsida</taxon>
        <taxon>eudicotyledons</taxon>
        <taxon>Gunneridae</taxon>
        <taxon>Pentapetalae</taxon>
        <taxon>asterids</taxon>
        <taxon>lamiids</taxon>
        <taxon>Lamiales</taxon>
        <taxon>Plantaginaceae</taxon>
        <taxon>Cheloneae</taxon>
        <taxon>Penstemon</taxon>
    </lineage>
</organism>